<dbReference type="SMR" id="A2EIM5"/>
<dbReference type="VEuPathDB" id="TrichDB:TVAGG3_0960210"/>
<evidence type="ECO:0000313" key="1">
    <source>
        <dbReference type="EMBL" id="EAY07452.1"/>
    </source>
</evidence>
<organism evidence="1 2">
    <name type="scientific">Trichomonas vaginalis (strain ATCC PRA-98 / G3)</name>
    <dbReference type="NCBI Taxonomy" id="412133"/>
    <lineage>
        <taxon>Eukaryota</taxon>
        <taxon>Metamonada</taxon>
        <taxon>Parabasalia</taxon>
        <taxon>Trichomonadida</taxon>
        <taxon>Trichomonadidae</taxon>
        <taxon>Trichomonas</taxon>
    </lineage>
</organism>
<dbReference type="AlphaFoldDB" id="A2EIM5"/>
<gene>
    <name evidence="1" type="ORF">TVAG_499380</name>
</gene>
<accession>A2EIM5</accession>
<reference evidence="1" key="1">
    <citation type="submission" date="2006-10" db="EMBL/GenBank/DDBJ databases">
        <authorList>
            <person name="Amadeo P."/>
            <person name="Zhao Q."/>
            <person name="Wortman J."/>
            <person name="Fraser-Liggett C."/>
            <person name="Carlton J."/>
        </authorList>
    </citation>
    <scope>NUCLEOTIDE SEQUENCE</scope>
    <source>
        <strain evidence="1">G3</strain>
    </source>
</reference>
<dbReference type="InParanoid" id="A2EIM5"/>
<sequence>MHDNNSNHDINSYQQSFMNKPYEQERELREHLEMITSKLENMSDRISTINKSILFVTKRLDDLESKIGQ</sequence>
<dbReference type="EMBL" id="DS113399">
    <property type="protein sequence ID" value="EAY07452.1"/>
    <property type="molecule type" value="Genomic_DNA"/>
</dbReference>
<protein>
    <submittedName>
        <fullName evidence="1">Uncharacterized protein</fullName>
    </submittedName>
</protein>
<dbReference type="Proteomes" id="UP000001542">
    <property type="component" value="Unassembled WGS sequence"/>
</dbReference>
<name>A2EIM5_TRIV3</name>
<dbReference type="VEuPathDB" id="TrichDB:TVAG_499380"/>
<proteinExistence type="predicted"/>
<dbReference type="RefSeq" id="XP_001319675.1">
    <property type="nucleotide sequence ID" value="XM_001319640.1"/>
</dbReference>
<dbReference type="KEGG" id="tva:4765345"/>
<reference evidence="1" key="2">
    <citation type="journal article" date="2007" name="Science">
        <title>Draft genome sequence of the sexually transmitted pathogen Trichomonas vaginalis.</title>
        <authorList>
            <person name="Carlton J.M."/>
            <person name="Hirt R.P."/>
            <person name="Silva J.C."/>
            <person name="Delcher A.L."/>
            <person name="Schatz M."/>
            <person name="Zhao Q."/>
            <person name="Wortman J.R."/>
            <person name="Bidwell S.L."/>
            <person name="Alsmark U.C.M."/>
            <person name="Besteiro S."/>
            <person name="Sicheritz-Ponten T."/>
            <person name="Noel C.J."/>
            <person name="Dacks J.B."/>
            <person name="Foster P.G."/>
            <person name="Simillion C."/>
            <person name="Van de Peer Y."/>
            <person name="Miranda-Saavedra D."/>
            <person name="Barton G.J."/>
            <person name="Westrop G.D."/>
            <person name="Mueller S."/>
            <person name="Dessi D."/>
            <person name="Fiori P.L."/>
            <person name="Ren Q."/>
            <person name="Paulsen I."/>
            <person name="Zhang H."/>
            <person name="Bastida-Corcuera F.D."/>
            <person name="Simoes-Barbosa A."/>
            <person name="Brown M.T."/>
            <person name="Hayes R.D."/>
            <person name="Mukherjee M."/>
            <person name="Okumura C.Y."/>
            <person name="Schneider R."/>
            <person name="Smith A.J."/>
            <person name="Vanacova S."/>
            <person name="Villalvazo M."/>
            <person name="Haas B.J."/>
            <person name="Pertea M."/>
            <person name="Feldblyum T.V."/>
            <person name="Utterback T.R."/>
            <person name="Shu C.L."/>
            <person name="Osoegawa K."/>
            <person name="de Jong P.J."/>
            <person name="Hrdy I."/>
            <person name="Horvathova L."/>
            <person name="Zubacova Z."/>
            <person name="Dolezal P."/>
            <person name="Malik S.B."/>
            <person name="Logsdon J.M. Jr."/>
            <person name="Henze K."/>
            <person name="Gupta A."/>
            <person name="Wang C.C."/>
            <person name="Dunne R.L."/>
            <person name="Upcroft J.A."/>
            <person name="Upcroft P."/>
            <person name="White O."/>
            <person name="Salzberg S.L."/>
            <person name="Tang P."/>
            <person name="Chiu C.-H."/>
            <person name="Lee Y.-S."/>
            <person name="Embley T.M."/>
            <person name="Coombs G.H."/>
            <person name="Mottram J.C."/>
            <person name="Tachezy J."/>
            <person name="Fraser-Liggett C.M."/>
            <person name="Johnson P.J."/>
        </authorList>
    </citation>
    <scope>NUCLEOTIDE SEQUENCE [LARGE SCALE GENOMIC DNA]</scope>
    <source>
        <strain evidence="1">G3</strain>
    </source>
</reference>
<keyword evidence="2" id="KW-1185">Reference proteome</keyword>
<evidence type="ECO:0000313" key="2">
    <source>
        <dbReference type="Proteomes" id="UP000001542"/>
    </source>
</evidence>